<dbReference type="InterPro" id="IPR001128">
    <property type="entry name" value="Cyt_P450"/>
</dbReference>
<comment type="similarity">
    <text evidence="3 10">Belongs to the cytochrome P450 family.</text>
</comment>
<comment type="cofactor">
    <cofactor evidence="1 9">
        <name>heme</name>
        <dbReference type="ChEBI" id="CHEBI:30413"/>
    </cofactor>
</comment>
<dbReference type="GO" id="GO:0005506">
    <property type="term" value="F:iron ion binding"/>
    <property type="evidence" value="ECO:0007669"/>
    <property type="project" value="InterPro"/>
</dbReference>
<dbReference type="Pfam" id="PF00067">
    <property type="entry name" value="p450"/>
    <property type="match status" value="1"/>
</dbReference>
<evidence type="ECO:0000256" key="3">
    <source>
        <dbReference type="ARBA" id="ARBA00010617"/>
    </source>
</evidence>
<dbReference type="InterPro" id="IPR002401">
    <property type="entry name" value="Cyt_P450_E_grp-I"/>
</dbReference>
<dbReference type="CDD" id="cd11065">
    <property type="entry name" value="CYP64-like"/>
    <property type="match status" value="1"/>
</dbReference>
<evidence type="ECO:0000256" key="8">
    <source>
        <dbReference type="ARBA" id="ARBA00023033"/>
    </source>
</evidence>
<evidence type="ECO:0000256" key="5">
    <source>
        <dbReference type="ARBA" id="ARBA00022723"/>
    </source>
</evidence>
<dbReference type="PANTHER" id="PTHR46300:SF7">
    <property type="entry name" value="P450, PUTATIVE (EUROFUNG)-RELATED"/>
    <property type="match status" value="1"/>
</dbReference>
<keyword evidence="8 10" id="KW-0503">Monooxygenase</keyword>
<gene>
    <name evidence="12" type="ORF">CVT26_007030</name>
</gene>
<dbReference type="PRINTS" id="PR00463">
    <property type="entry name" value="EP450I"/>
</dbReference>
<feature type="transmembrane region" description="Helical" evidence="11">
    <location>
        <begin position="6"/>
        <end position="21"/>
    </location>
</feature>
<feature type="binding site" description="axial binding residue" evidence="9">
    <location>
        <position position="422"/>
    </location>
    <ligand>
        <name>heme</name>
        <dbReference type="ChEBI" id="CHEBI:30413"/>
    </ligand>
    <ligandPart>
        <name>Fe</name>
        <dbReference type="ChEBI" id="CHEBI:18248"/>
    </ligandPart>
</feature>
<dbReference type="GO" id="GO:0004497">
    <property type="term" value="F:monooxygenase activity"/>
    <property type="evidence" value="ECO:0007669"/>
    <property type="project" value="UniProtKB-KW"/>
</dbReference>
<dbReference type="PROSITE" id="PS00086">
    <property type="entry name" value="CYTOCHROME_P450"/>
    <property type="match status" value="1"/>
</dbReference>
<dbReference type="Gene3D" id="1.10.630.10">
    <property type="entry name" value="Cytochrome P450"/>
    <property type="match status" value="1"/>
</dbReference>
<dbReference type="EMBL" id="NHYE01005608">
    <property type="protein sequence ID" value="PPQ67743.1"/>
    <property type="molecule type" value="Genomic_DNA"/>
</dbReference>
<reference evidence="12 13" key="1">
    <citation type="journal article" date="2018" name="Evol. Lett.">
        <title>Horizontal gene cluster transfer increased hallucinogenic mushroom diversity.</title>
        <authorList>
            <person name="Reynolds H.T."/>
            <person name="Vijayakumar V."/>
            <person name="Gluck-Thaler E."/>
            <person name="Korotkin H.B."/>
            <person name="Matheny P.B."/>
            <person name="Slot J.C."/>
        </authorList>
    </citation>
    <scope>NUCLEOTIDE SEQUENCE [LARGE SCALE GENOMIC DNA]</scope>
    <source>
        <strain evidence="12 13">SRW20</strain>
    </source>
</reference>
<protein>
    <recommendedName>
        <fullName evidence="14">Cytochrome P450</fullName>
    </recommendedName>
</protein>
<evidence type="ECO:0000313" key="12">
    <source>
        <dbReference type="EMBL" id="PPQ67743.1"/>
    </source>
</evidence>
<evidence type="ECO:0000256" key="9">
    <source>
        <dbReference type="PIRSR" id="PIRSR602401-1"/>
    </source>
</evidence>
<dbReference type="PANTHER" id="PTHR46300">
    <property type="entry name" value="P450, PUTATIVE (EUROFUNG)-RELATED-RELATED"/>
    <property type="match status" value="1"/>
</dbReference>
<keyword evidence="11" id="KW-0472">Membrane</keyword>
<comment type="pathway">
    <text evidence="2">Secondary metabolite biosynthesis.</text>
</comment>
<evidence type="ECO:0000256" key="1">
    <source>
        <dbReference type="ARBA" id="ARBA00001971"/>
    </source>
</evidence>
<accession>A0A409VNB7</accession>
<comment type="caution">
    <text evidence="12">The sequence shown here is derived from an EMBL/GenBank/DDBJ whole genome shotgun (WGS) entry which is preliminary data.</text>
</comment>
<evidence type="ECO:0000256" key="6">
    <source>
        <dbReference type="ARBA" id="ARBA00023002"/>
    </source>
</evidence>
<keyword evidence="4 9" id="KW-0349">Heme</keyword>
<dbReference type="GO" id="GO:0020037">
    <property type="term" value="F:heme binding"/>
    <property type="evidence" value="ECO:0007669"/>
    <property type="project" value="InterPro"/>
</dbReference>
<evidence type="ECO:0000256" key="7">
    <source>
        <dbReference type="ARBA" id="ARBA00023004"/>
    </source>
</evidence>
<proteinExistence type="inferred from homology"/>
<dbReference type="PRINTS" id="PR00385">
    <property type="entry name" value="P450"/>
</dbReference>
<dbReference type="SUPFAM" id="SSF48264">
    <property type="entry name" value="Cytochrome P450"/>
    <property type="match status" value="1"/>
</dbReference>
<keyword evidence="13" id="KW-1185">Reference proteome</keyword>
<dbReference type="InterPro" id="IPR017972">
    <property type="entry name" value="Cyt_P450_CS"/>
</dbReference>
<dbReference type="OrthoDB" id="2789670at2759"/>
<sequence length="491" mass="55616">MFILDLLAGVAAIYTLYLFFTRHRSRLPLPPGPKGLPLVGNLFCLPRSLEWEVYDRWSKELNTDVLHLDAAGTHIVVLGSYRAAMDLLERRSSIYSGRPRLPMVVELMGWDFNFGFMDYASPRRTHRRLMHDSFHPTAAKQFRPQELKSARNLVRRLLDDPSDIMGEFRQLSGEAILSSTYGLEVTSKDDKYIAIAKEGIDPVALALIPGTFLVDVIPALKYVPEWMPGASFKRKAKRWRQSALNVRDIPFEDAKREIVQGCSRPSFCAASLARVDPNMDIEQQEDDIKSTAGTLYAEHPAVLKKAHEEIDRVLKPGHLPDFDDEPSLPYVTAVVKESMRWSVTAPLALPHTCLAEDEYKGYRIPKGSIVLANAWAMLHDEKVYSDPFSFKPERFLTEDGCSFNKEVKDPSHATWGFGRRVCPGRYMAASSLWITVASLIAAFDFSKADQSEGSTYEYEPGILRIPHTFTCYIRPRSPAVEQFIRSTELYS</sequence>
<evidence type="ECO:0000256" key="2">
    <source>
        <dbReference type="ARBA" id="ARBA00005179"/>
    </source>
</evidence>
<dbReference type="InterPro" id="IPR050364">
    <property type="entry name" value="Cytochrome_P450_fung"/>
</dbReference>
<keyword evidence="6 10" id="KW-0560">Oxidoreductase</keyword>
<evidence type="ECO:0000313" key="13">
    <source>
        <dbReference type="Proteomes" id="UP000284706"/>
    </source>
</evidence>
<keyword evidence="7 9" id="KW-0408">Iron</keyword>
<evidence type="ECO:0008006" key="14">
    <source>
        <dbReference type="Google" id="ProtNLM"/>
    </source>
</evidence>
<evidence type="ECO:0000256" key="11">
    <source>
        <dbReference type="SAM" id="Phobius"/>
    </source>
</evidence>
<evidence type="ECO:0000256" key="4">
    <source>
        <dbReference type="ARBA" id="ARBA00022617"/>
    </source>
</evidence>
<keyword evidence="11" id="KW-1133">Transmembrane helix</keyword>
<keyword evidence="5 9" id="KW-0479">Metal-binding</keyword>
<name>A0A409VNB7_9AGAR</name>
<dbReference type="InterPro" id="IPR036396">
    <property type="entry name" value="Cyt_P450_sf"/>
</dbReference>
<dbReference type="GO" id="GO:0016705">
    <property type="term" value="F:oxidoreductase activity, acting on paired donors, with incorporation or reduction of molecular oxygen"/>
    <property type="evidence" value="ECO:0007669"/>
    <property type="project" value="InterPro"/>
</dbReference>
<dbReference type="InParanoid" id="A0A409VNB7"/>
<dbReference type="STRING" id="231916.A0A409VNB7"/>
<dbReference type="AlphaFoldDB" id="A0A409VNB7"/>
<dbReference type="Proteomes" id="UP000284706">
    <property type="component" value="Unassembled WGS sequence"/>
</dbReference>
<keyword evidence="11" id="KW-0812">Transmembrane</keyword>
<evidence type="ECO:0000256" key="10">
    <source>
        <dbReference type="RuleBase" id="RU000461"/>
    </source>
</evidence>
<organism evidence="12 13">
    <name type="scientific">Gymnopilus dilepis</name>
    <dbReference type="NCBI Taxonomy" id="231916"/>
    <lineage>
        <taxon>Eukaryota</taxon>
        <taxon>Fungi</taxon>
        <taxon>Dikarya</taxon>
        <taxon>Basidiomycota</taxon>
        <taxon>Agaricomycotina</taxon>
        <taxon>Agaricomycetes</taxon>
        <taxon>Agaricomycetidae</taxon>
        <taxon>Agaricales</taxon>
        <taxon>Agaricineae</taxon>
        <taxon>Hymenogastraceae</taxon>
        <taxon>Gymnopilus</taxon>
    </lineage>
</organism>